<keyword evidence="3" id="KW-1185">Reference proteome</keyword>
<feature type="compositionally biased region" description="Low complexity" evidence="1">
    <location>
        <begin position="137"/>
        <end position="155"/>
    </location>
</feature>
<proteinExistence type="predicted"/>
<evidence type="ECO:0000313" key="3">
    <source>
        <dbReference type="Proteomes" id="UP000558488"/>
    </source>
</evidence>
<dbReference type="AlphaFoldDB" id="A0A7J7WDD4"/>
<dbReference type="EMBL" id="JACAGB010000011">
    <property type="protein sequence ID" value="KAF6335434.1"/>
    <property type="molecule type" value="Genomic_DNA"/>
</dbReference>
<reference evidence="2 3" key="1">
    <citation type="journal article" date="2020" name="Nature">
        <title>Six reference-quality genomes reveal evolution of bat adaptations.</title>
        <authorList>
            <person name="Jebb D."/>
            <person name="Huang Z."/>
            <person name="Pippel M."/>
            <person name="Hughes G.M."/>
            <person name="Lavrichenko K."/>
            <person name="Devanna P."/>
            <person name="Winkler S."/>
            <person name="Jermiin L.S."/>
            <person name="Skirmuntt E.C."/>
            <person name="Katzourakis A."/>
            <person name="Burkitt-Gray L."/>
            <person name="Ray D.A."/>
            <person name="Sullivan K.A.M."/>
            <person name="Roscito J.G."/>
            <person name="Kirilenko B.M."/>
            <person name="Davalos L.M."/>
            <person name="Corthals A.P."/>
            <person name="Power M.L."/>
            <person name="Jones G."/>
            <person name="Ransome R.D."/>
            <person name="Dechmann D.K.N."/>
            <person name="Locatelli A.G."/>
            <person name="Puechmaille S.J."/>
            <person name="Fedrigo O."/>
            <person name="Jarvis E.D."/>
            <person name="Hiller M."/>
            <person name="Vernes S.C."/>
            <person name="Myers E.W."/>
            <person name="Teeling E.C."/>
        </authorList>
    </citation>
    <scope>NUCLEOTIDE SEQUENCE [LARGE SCALE GENOMIC DNA]</scope>
    <source>
        <strain evidence="2">MPipKuh1</strain>
        <tissue evidence="2">Flight muscle</tissue>
    </source>
</reference>
<evidence type="ECO:0000256" key="1">
    <source>
        <dbReference type="SAM" id="MobiDB-lite"/>
    </source>
</evidence>
<protein>
    <submittedName>
        <fullName evidence="2">Uncharacterized protein</fullName>
    </submittedName>
</protein>
<organism evidence="2 3">
    <name type="scientific">Pipistrellus kuhlii</name>
    <name type="common">Kuhl's pipistrelle</name>
    <dbReference type="NCBI Taxonomy" id="59472"/>
    <lineage>
        <taxon>Eukaryota</taxon>
        <taxon>Metazoa</taxon>
        <taxon>Chordata</taxon>
        <taxon>Craniata</taxon>
        <taxon>Vertebrata</taxon>
        <taxon>Euteleostomi</taxon>
        <taxon>Mammalia</taxon>
        <taxon>Eutheria</taxon>
        <taxon>Laurasiatheria</taxon>
        <taxon>Chiroptera</taxon>
        <taxon>Yangochiroptera</taxon>
        <taxon>Vespertilionidae</taxon>
        <taxon>Pipistrellus</taxon>
    </lineage>
</organism>
<accession>A0A7J7WDD4</accession>
<name>A0A7J7WDD4_PIPKU</name>
<feature type="region of interest" description="Disordered" evidence="1">
    <location>
        <begin position="125"/>
        <end position="155"/>
    </location>
</feature>
<gene>
    <name evidence="2" type="ORF">mPipKuh1_008106</name>
</gene>
<dbReference type="Proteomes" id="UP000558488">
    <property type="component" value="Unassembled WGS sequence"/>
</dbReference>
<evidence type="ECO:0000313" key="2">
    <source>
        <dbReference type="EMBL" id="KAF6335434.1"/>
    </source>
</evidence>
<sequence>MDLQTLLLTNGQNLFMQTAQIKQNKIYEKNPRPENLSLLPEGCTKPKGSALTWPQARAASSVLRSGPGGAGRAGRAKPKHRCELGGRRQCRRSTVSATPPAAAVTAEAALWAVCSLKATGGKLQASHLRKAGRGADRPPQAARPPGGSRAAAAAGAEREVVTLWTVSGT</sequence>
<comment type="caution">
    <text evidence="2">The sequence shown here is derived from an EMBL/GenBank/DDBJ whole genome shotgun (WGS) entry which is preliminary data.</text>
</comment>